<dbReference type="InterPro" id="IPR013783">
    <property type="entry name" value="Ig-like_fold"/>
</dbReference>
<proteinExistence type="predicted"/>
<evidence type="ECO:0000259" key="3">
    <source>
        <dbReference type="PROSITE" id="PS50853"/>
    </source>
</evidence>
<protein>
    <submittedName>
        <fullName evidence="4">Putative secreted protein (Por secretion system target)</fullName>
    </submittedName>
</protein>
<feature type="domain" description="Fibronectin type-III" evidence="3">
    <location>
        <begin position="741"/>
        <end position="837"/>
    </location>
</feature>
<dbReference type="CDD" id="cd00063">
    <property type="entry name" value="FN3"/>
    <property type="match status" value="1"/>
</dbReference>
<dbReference type="RefSeq" id="WP_158281359.1">
    <property type="nucleotide sequence ID" value="NZ_QGDO01000001.1"/>
</dbReference>
<dbReference type="InterPro" id="IPR052177">
    <property type="entry name" value="Divisome_Glycosyl_Hydrolase"/>
</dbReference>
<dbReference type="Gene3D" id="3.20.20.80">
    <property type="entry name" value="Glycosidases"/>
    <property type="match status" value="1"/>
</dbReference>
<dbReference type="SMART" id="SM00060">
    <property type="entry name" value="FN3"/>
    <property type="match status" value="3"/>
</dbReference>
<sequence>MRNQFLLFILSSFLLGFGHTSWAQESPEKEFRGVWLTSVSNLDWPKNSDKGDSEAQKQDLIEMLDHFQAMNMNAVLFQIRPECDALYASDLEPWSRFLTGSQGVDPGYDPLTFAIEEAHKRGLELHAWMNPYRISSAKNPSDSYFGEGHVYKEHPEWAIAYDDGSMILNPGIPEVADYIAEVVEDVVDRYDVDGVHFDDYFYAYGGTHASLDQEQFDAYAEEGQSLAEFRRGSINSMVRKVYQAIKAKKEYVRFGISPFGIWSTDAQAAADYDVDLPAGIVGLDAYNTIYCDALAWMKEGTVDYITPQQYWPTGGGQDYETLNNWWADMSDKFDSHIYTGQGTYRLSNSPATRKSDLSDSNLDVLHEQKEYFDQSSNSNSRISADAWTLSQITRQVKINRANDAKGVKGSVYFRAMDFWRVSGLSDYMLTDVYQAKVLLPVMINEELELSGDGVTNIRFEQNEGETATLTWDYPDAENYRFIVLETTDPSTTPSLEDMKAIAYGNVFDATGSEMTNEDKYYSIWVYDRFGNVQSNEVWSGLEVPETPIITSESDVVLAYETGTLDWEHSLGAMSYRIEVSTSSSFQDLVFETDTVTQNSFHISQIDLDGEITYYWRIQALNLAGGSEYSSTASFEIDRLRKPSLLSPSDNEKDVDPLMTITWDALETAESFKIQIKSTTATFENDTPLVDVTVSASEKSYQITEALEELEYYDIRVKVVNSEYESDWVVHRFKTLHYPAETPQILSPTHHLVVEPGYALEVSWTETQNTSSYNIQISEKEDFSKTLKNIWKYDAKDTTYVFSGTEEDKTYYVRVAASNSGAGKGEWSEVVSFTTIPVVLTNSDILLNDGITVFPNPATKYIKFQTLDSSTPKLWLLRDLSGGIIKEGKAMVEDNNQTLVDVRDVEVGLYIFQVFIGDKIYSSKVYIQK</sequence>
<keyword evidence="1 2" id="KW-0732">Signal</keyword>
<dbReference type="OrthoDB" id="9773203at2"/>
<evidence type="ECO:0000313" key="4">
    <source>
        <dbReference type="EMBL" id="PWJ43844.1"/>
    </source>
</evidence>
<feature type="signal peptide" evidence="2">
    <location>
        <begin position="1"/>
        <end position="23"/>
    </location>
</feature>
<dbReference type="Gene3D" id="2.60.40.10">
    <property type="entry name" value="Immunoglobulins"/>
    <property type="match status" value="3"/>
</dbReference>
<name>A0A315ZGH7_SEDFL</name>
<dbReference type="SUPFAM" id="SSF51445">
    <property type="entry name" value="(Trans)glycosidases"/>
    <property type="match status" value="1"/>
</dbReference>
<dbReference type="InterPro" id="IPR036116">
    <property type="entry name" value="FN3_sf"/>
</dbReference>
<evidence type="ECO:0000313" key="5">
    <source>
        <dbReference type="Proteomes" id="UP000245535"/>
    </source>
</evidence>
<feature type="chain" id="PRO_5016388096" evidence="2">
    <location>
        <begin position="24"/>
        <end position="928"/>
    </location>
</feature>
<gene>
    <name evidence="4" type="ORF">BC781_101190</name>
</gene>
<keyword evidence="5" id="KW-1185">Reference proteome</keyword>
<dbReference type="PANTHER" id="PTHR43405:SF1">
    <property type="entry name" value="GLYCOSYL HYDROLASE DIGH"/>
    <property type="match status" value="1"/>
</dbReference>
<dbReference type="Pfam" id="PF00041">
    <property type="entry name" value="fn3"/>
    <property type="match status" value="1"/>
</dbReference>
<dbReference type="PANTHER" id="PTHR43405">
    <property type="entry name" value="GLYCOSYL HYDROLASE DIGH"/>
    <property type="match status" value="1"/>
</dbReference>
<dbReference type="EMBL" id="QGDO01000001">
    <property type="protein sequence ID" value="PWJ43844.1"/>
    <property type="molecule type" value="Genomic_DNA"/>
</dbReference>
<organism evidence="4 5">
    <name type="scientific">Sediminitomix flava</name>
    <dbReference type="NCBI Taxonomy" id="379075"/>
    <lineage>
        <taxon>Bacteria</taxon>
        <taxon>Pseudomonadati</taxon>
        <taxon>Bacteroidota</taxon>
        <taxon>Cytophagia</taxon>
        <taxon>Cytophagales</taxon>
        <taxon>Flammeovirgaceae</taxon>
        <taxon>Sediminitomix</taxon>
    </lineage>
</organism>
<accession>A0A315ZGH7</accession>
<dbReference type="AlphaFoldDB" id="A0A315ZGH7"/>
<evidence type="ECO:0000256" key="1">
    <source>
        <dbReference type="ARBA" id="ARBA00022729"/>
    </source>
</evidence>
<dbReference type="Proteomes" id="UP000245535">
    <property type="component" value="Unassembled WGS sequence"/>
</dbReference>
<comment type="caution">
    <text evidence="4">The sequence shown here is derived from an EMBL/GenBank/DDBJ whole genome shotgun (WGS) entry which is preliminary data.</text>
</comment>
<dbReference type="InterPro" id="IPR003790">
    <property type="entry name" value="GHL10"/>
</dbReference>
<dbReference type="Pfam" id="PF02638">
    <property type="entry name" value="GHL10"/>
    <property type="match status" value="1"/>
</dbReference>
<dbReference type="InterPro" id="IPR003961">
    <property type="entry name" value="FN3_dom"/>
</dbReference>
<dbReference type="PROSITE" id="PS50853">
    <property type="entry name" value="FN3"/>
    <property type="match status" value="1"/>
</dbReference>
<dbReference type="InterPro" id="IPR017853">
    <property type="entry name" value="GH"/>
</dbReference>
<reference evidence="4 5" key="1">
    <citation type="submission" date="2018-03" db="EMBL/GenBank/DDBJ databases">
        <title>Genomic Encyclopedia of Archaeal and Bacterial Type Strains, Phase II (KMG-II): from individual species to whole genera.</title>
        <authorList>
            <person name="Goeker M."/>
        </authorList>
    </citation>
    <scope>NUCLEOTIDE SEQUENCE [LARGE SCALE GENOMIC DNA]</scope>
    <source>
        <strain evidence="4 5">DSM 28229</strain>
    </source>
</reference>
<evidence type="ECO:0000256" key="2">
    <source>
        <dbReference type="SAM" id="SignalP"/>
    </source>
</evidence>
<dbReference type="SUPFAM" id="SSF49265">
    <property type="entry name" value="Fibronectin type III"/>
    <property type="match status" value="2"/>
</dbReference>